<comment type="caution">
    <text evidence="2">The sequence shown here is derived from an EMBL/GenBank/DDBJ whole genome shotgun (WGS) entry which is preliminary data.</text>
</comment>
<dbReference type="AlphaFoldDB" id="A0A4S4MCF0"/>
<dbReference type="Pfam" id="PF11901">
    <property type="entry name" value="DM9"/>
    <property type="match status" value="1"/>
</dbReference>
<dbReference type="InterPro" id="IPR006616">
    <property type="entry name" value="DM9_repeat"/>
</dbReference>
<proteinExistence type="predicted"/>
<accession>A0A4S4MCF0</accession>
<reference evidence="2 3" key="1">
    <citation type="submission" date="2019-02" db="EMBL/GenBank/DDBJ databases">
        <title>Genome sequencing of the rare red list fungi Bondarzewia mesenterica.</title>
        <authorList>
            <person name="Buettner E."/>
            <person name="Kellner H."/>
        </authorList>
    </citation>
    <scope>NUCLEOTIDE SEQUENCE [LARGE SCALE GENOMIC DNA]</scope>
    <source>
        <strain evidence="2 3">DSM 108281</strain>
    </source>
</reference>
<dbReference type="SMART" id="SM00696">
    <property type="entry name" value="DM9"/>
    <property type="match status" value="1"/>
</dbReference>
<protein>
    <submittedName>
        <fullName evidence="2">Uncharacterized protein</fullName>
    </submittedName>
</protein>
<dbReference type="Proteomes" id="UP000310158">
    <property type="component" value="Unassembled WGS sequence"/>
</dbReference>
<feature type="region of interest" description="Disordered" evidence="1">
    <location>
        <begin position="1"/>
        <end position="47"/>
    </location>
</feature>
<organism evidence="2 3">
    <name type="scientific">Bondarzewia mesenterica</name>
    <dbReference type="NCBI Taxonomy" id="1095465"/>
    <lineage>
        <taxon>Eukaryota</taxon>
        <taxon>Fungi</taxon>
        <taxon>Dikarya</taxon>
        <taxon>Basidiomycota</taxon>
        <taxon>Agaricomycotina</taxon>
        <taxon>Agaricomycetes</taxon>
        <taxon>Russulales</taxon>
        <taxon>Bondarzewiaceae</taxon>
        <taxon>Bondarzewia</taxon>
    </lineage>
</organism>
<name>A0A4S4MCF0_9AGAM</name>
<dbReference type="PANTHER" id="PTHR31649">
    <property type="entry name" value="AGAP009604-PA"/>
    <property type="match status" value="1"/>
</dbReference>
<dbReference type="OrthoDB" id="2142040at2759"/>
<keyword evidence="3" id="KW-1185">Reference proteome</keyword>
<feature type="compositionally biased region" description="Basic and acidic residues" evidence="1">
    <location>
        <begin position="18"/>
        <end position="31"/>
    </location>
</feature>
<sequence length="239" mass="26045">MGYHHLSADSSSPSSSDDESKTWKSDKKDTNHNFNAEGHIGGNSTMIAPSLPIPHFPEVQHFREGEVPPAYTPRPSAIPPSGYRIPLDTKDPFPTDAAQTRYPPFFDADGSSPVYFGSALFPRSVHPCKIAPRIQPPCRVPYGGGEYEHRGRYDLLPFTPETMVLVKTSHGKIPEGRRPVEGGYEEGGNKLYHAVAEVQGVRIPGKTGEHLGGCNVAFGGGEHIIGENYDILQVSFPPI</sequence>
<gene>
    <name evidence="2" type="ORF">EW146_g660</name>
</gene>
<evidence type="ECO:0000313" key="2">
    <source>
        <dbReference type="EMBL" id="THH20720.1"/>
    </source>
</evidence>
<dbReference type="PANTHER" id="PTHR31649:SF1">
    <property type="entry name" value="FARNESOIC ACID O-METHYL TRANSFERASE DOMAIN-CONTAINING PROTEIN"/>
    <property type="match status" value="1"/>
</dbReference>
<dbReference type="EMBL" id="SGPL01000015">
    <property type="protein sequence ID" value="THH20720.1"/>
    <property type="molecule type" value="Genomic_DNA"/>
</dbReference>
<evidence type="ECO:0000313" key="3">
    <source>
        <dbReference type="Proteomes" id="UP000310158"/>
    </source>
</evidence>
<evidence type="ECO:0000256" key="1">
    <source>
        <dbReference type="SAM" id="MobiDB-lite"/>
    </source>
</evidence>